<sequence length="380" mass="43742">MLRAFLAVRASLVCRPQTAIGTKAGTIRCAAISSTSRPTKSVPIYLYNARAWVETIAPSLQTFLTLEKHLLVPLRFTVPHGDPKWPEKTWGYPLGLYCKNLRALKQQGKSLPFFAVDDLETLDFPWDMRQRKWDVLVLPALKKFSEINGHCDVPAKYVVPAGDAEWPKVLWGFKLGQTVMSVKYAGTYKAQREGSHEELERIGFSMQSWRIRMWETKIFPALEAFKREFGHCNVNFNFVVPNDEKWPKATRGMRLGATVANIRCRGNYDDMTERDKDKLEAIGFTWSPEDDRWTYKIMPALETFQQVYRSGWVPVDFVVPNEEPWPEASRGLRLGNTFMKIRHTGAYSSYVERDRERLDELGIDFNADITSIQALKAEYL</sequence>
<evidence type="ECO:0000313" key="2">
    <source>
        <dbReference type="EMBL" id="ETO79379.1"/>
    </source>
</evidence>
<dbReference type="AlphaFoldDB" id="A0A081AKG8"/>
<dbReference type="Proteomes" id="UP000028582">
    <property type="component" value="Unassembled WGS sequence"/>
</dbReference>
<feature type="domain" description="Helicase-associated" evidence="1">
    <location>
        <begin position="214"/>
        <end position="284"/>
    </location>
</feature>
<evidence type="ECO:0000259" key="1">
    <source>
        <dbReference type="Pfam" id="PF03457"/>
    </source>
</evidence>
<organism evidence="2 3">
    <name type="scientific">Phytophthora nicotianae P1976</name>
    <dbReference type="NCBI Taxonomy" id="1317066"/>
    <lineage>
        <taxon>Eukaryota</taxon>
        <taxon>Sar</taxon>
        <taxon>Stramenopiles</taxon>
        <taxon>Oomycota</taxon>
        <taxon>Peronosporomycetes</taxon>
        <taxon>Peronosporales</taxon>
        <taxon>Peronosporaceae</taxon>
        <taxon>Phytophthora</taxon>
    </lineage>
</organism>
<dbReference type="EMBL" id="ANJA01001096">
    <property type="protein sequence ID" value="ETO79379.1"/>
    <property type="molecule type" value="Genomic_DNA"/>
</dbReference>
<protein>
    <recommendedName>
        <fullName evidence="1">Helicase-associated domain-containing protein</fullName>
    </recommendedName>
</protein>
<dbReference type="PANTHER" id="PTHR37066">
    <property type="entry name" value="HELICASE-ASSOCIATED"/>
    <property type="match status" value="1"/>
</dbReference>
<reference evidence="2 3" key="1">
    <citation type="submission" date="2013-11" db="EMBL/GenBank/DDBJ databases">
        <title>The Genome Sequence of Phytophthora parasitica P1976.</title>
        <authorList>
            <consortium name="The Broad Institute Genomics Platform"/>
            <person name="Russ C."/>
            <person name="Tyler B."/>
            <person name="Panabieres F."/>
            <person name="Shan W."/>
            <person name="Tripathy S."/>
            <person name="Grunwald N."/>
            <person name="Machado M."/>
            <person name="Johnson C.S."/>
            <person name="Walker B."/>
            <person name="Young S."/>
            <person name="Zeng Q."/>
            <person name="Gargeya S."/>
            <person name="Fitzgerald M."/>
            <person name="Haas B."/>
            <person name="Abouelleil A."/>
            <person name="Allen A.W."/>
            <person name="Alvarado L."/>
            <person name="Arachchi H.M."/>
            <person name="Berlin A.M."/>
            <person name="Chapman S.B."/>
            <person name="Gainer-Dewar J."/>
            <person name="Goldberg J."/>
            <person name="Griggs A."/>
            <person name="Gujja S."/>
            <person name="Hansen M."/>
            <person name="Howarth C."/>
            <person name="Imamovic A."/>
            <person name="Ireland A."/>
            <person name="Larimer J."/>
            <person name="McCowan C."/>
            <person name="Murphy C."/>
            <person name="Pearson M."/>
            <person name="Poon T.W."/>
            <person name="Priest M."/>
            <person name="Roberts A."/>
            <person name="Saif S."/>
            <person name="Shea T."/>
            <person name="Sisk P."/>
            <person name="Sykes S."/>
            <person name="Wortman J."/>
            <person name="Nusbaum C."/>
            <person name="Birren B."/>
        </authorList>
    </citation>
    <scope>NUCLEOTIDE SEQUENCE [LARGE SCALE GENOMIC DNA]</scope>
    <source>
        <strain evidence="2 3">P1976</strain>
    </source>
</reference>
<dbReference type="OrthoDB" id="101853at2759"/>
<dbReference type="InterPro" id="IPR005114">
    <property type="entry name" value="Helicase_assoc"/>
</dbReference>
<proteinExistence type="predicted"/>
<accession>A0A081AKG8</accession>
<comment type="caution">
    <text evidence="2">The sequence shown here is derived from an EMBL/GenBank/DDBJ whole genome shotgun (WGS) entry which is preliminary data.</text>
</comment>
<gene>
    <name evidence="2" type="ORF">F444_05880</name>
</gene>
<evidence type="ECO:0000313" key="3">
    <source>
        <dbReference type="Proteomes" id="UP000028582"/>
    </source>
</evidence>
<name>A0A081AKG8_PHYNI</name>
<dbReference type="PANTHER" id="PTHR37066:SF1">
    <property type="entry name" value="LNS2_PITP DOMAIN-CONTAINING PROTEIN"/>
    <property type="match status" value="1"/>
</dbReference>
<dbReference type="Pfam" id="PF03457">
    <property type="entry name" value="HA"/>
    <property type="match status" value="1"/>
</dbReference>